<reference evidence="2 3" key="1">
    <citation type="submission" date="2013-02" db="EMBL/GenBank/DDBJ databases">
        <title>The Genome Sequence of Lactobacillus catenaformis F0143.</title>
        <authorList>
            <consortium name="The Broad Institute Genome Sequencing Platform"/>
            <person name="Earl A."/>
            <person name="Ward D."/>
            <person name="Feldgarden M."/>
            <person name="Gevers D."/>
            <person name="Izard J."/>
            <person name="Blanton J.M."/>
            <person name="Mathney J."/>
            <person name="Dewhirst F.E."/>
            <person name="Young S.K."/>
            <person name="Zeng Q."/>
            <person name="Gargeya S."/>
            <person name="Fitzgerald M."/>
            <person name="Haas B."/>
            <person name="Abouelleil A."/>
            <person name="Alvarado L."/>
            <person name="Arachchi H.M."/>
            <person name="Berlin A."/>
            <person name="Chapman S.B."/>
            <person name="Gearin G."/>
            <person name="Goldberg J."/>
            <person name="Griggs A."/>
            <person name="Gujja S."/>
            <person name="Hansen M."/>
            <person name="Heiman D."/>
            <person name="Howarth C."/>
            <person name="Larimer J."/>
            <person name="Lui A."/>
            <person name="MacDonald P.J.P."/>
            <person name="McCowen C."/>
            <person name="Montmayeur A."/>
            <person name="Murphy C."/>
            <person name="Neiman D."/>
            <person name="Pearson M."/>
            <person name="Priest M."/>
            <person name="Roberts A."/>
            <person name="Saif S."/>
            <person name="Shea T."/>
            <person name="Sisk P."/>
            <person name="Stolte C."/>
            <person name="Sykes S."/>
            <person name="Wortman J."/>
            <person name="Nusbaum C."/>
            <person name="Birren B."/>
        </authorList>
    </citation>
    <scope>NUCLEOTIDE SEQUENCE [LARGE SCALE GENOMIC DNA]</scope>
    <source>
        <strain evidence="2 3">OT 569</strain>
    </source>
</reference>
<dbReference type="EMBL" id="AGEJ01000022">
    <property type="protein sequence ID" value="EMD16320.1"/>
    <property type="molecule type" value="Genomic_DNA"/>
</dbReference>
<sequence>MYELTELEMQQINGGGAFLAYLIYALLGAAFYKLWKSKKGRISLPRLITVEWEC</sequence>
<keyword evidence="1" id="KW-0812">Transmembrane</keyword>
<accession>M2Q060</accession>
<comment type="caution">
    <text evidence="2">The sequence shown here is derived from an EMBL/GenBank/DDBJ whole genome shotgun (WGS) entry which is preliminary data.</text>
</comment>
<feature type="transmembrane region" description="Helical" evidence="1">
    <location>
        <begin position="12"/>
        <end position="32"/>
    </location>
</feature>
<keyword evidence="3" id="KW-1185">Reference proteome</keyword>
<dbReference type="RefSeq" id="WP_004803547.1">
    <property type="nucleotide sequence ID" value="NZ_AUGJ01000007.1"/>
</dbReference>
<evidence type="ECO:0000256" key="1">
    <source>
        <dbReference type="SAM" id="Phobius"/>
    </source>
</evidence>
<organism evidence="2 3">
    <name type="scientific">Eggerthia catenaformis OT 569 = DSM 20559</name>
    <dbReference type="NCBI Taxonomy" id="999415"/>
    <lineage>
        <taxon>Bacteria</taxon>
        <taxon>Bacillati</taxon>
        <taxon>Bacillota</taxon>
        <taxon>Erysipelotrichia</taxon>
        <taxon>Erysipelotrichales</taxon>
        <taxon>Coprobacillaceae</taxon>
        <taxon>Eggerthia</taxon>
    </lineage>
</organism>
<gene>
    <name evidence="2" type="ORF">HMPREF9943_01441</name>
</gene>
<dbReference type="Proteomes" id="UP000011758">
    <property type="component" value="Unassembled WGS sequence"/>
</dbReference>
<evidence type="ECO:0000313" key="2">
    <source>
        <dbReference type="EMBL" id="EMD16320.1"/>
    </source>
</evidence>
<dbReference type="AlphaFoldDB" id="M2Q060"/>
<protein>
    <submittedName>
        <fullName evidence="2">Uncharacterized protein</fullName>
    </submittedName>
</protein>
<dbReference type="STRING" id="999415.HMPREF9943_01441"/>
<proteinExistence type="predicted"/>
<dbReference type="BioCyc" id="ECAT999415-HMP:GTTI-1485-MONOMER"/>
<name>M2Q060_9FIRM</name>
<keyword evidence="1" id="KW-1133">Transmembrane helix</keyword>
<evidence type="ECO:0000313" key="3">
    <source>
        <dbReference type="Proteomes" id="UP000011758"/>
    </source>
</evidence>
<keyword evidence="1" id="KW-0472">Membrane</keyword>